<name>B3QUP4_CHLT3</name>
<dbReference type="InterPro" id="IPR027461">
    <property type="entry name" value="Carboxypeptidase_A_C_sf"/>
</dbReference>
<feature type="domain" description="LD-carboxypeptidase C-terminal" evidence="7">
    <location>
        <begin position="180"/>
        <end position="296"/>
    </location>
</feature>
<evidence type="ECO:0000313" key="9">
    <source>
        <dbReference type="Proteomes" id="UP000001208"/>
    </source>
</evidence>
<dbReference type="InterPro" id="IPR029062">
    <property type="entry name" value="Class_I_gatase-like"/>
</dbReference>
<dbReference type="PANTHER" id="PTHR30237">
    <property type="entry name" value="MURAMOYLTETRAPEPTIDE CARBOXYPEPTIDASE"/>
    <property type="match status" value="1"/>
</dbReference>
<dbReference type="RefSeq" id="WP_012499034.1">
    <property type="nucleotide sequence ID" value="NC_011026.1"/>
</dbReference>
<evidence type="ECO:0000256" key="5">
    <source>
        <dbReference type="ARBA" id="ARBA00022825"/>
    </source>
</evidence>
<dbReference type="AlphaFoldDB" id="B3QUP4"/>
<dbReference type="Pfam" id="PF17676">
    <property type="entry name" value="Peptidase_S66C"/>
    <property type="match status" value="1"/>
</dbReference>
<evidence type="ECO:0000313" key="8">
    <source>
        <dbReference type="EMBL" id="ACF12950.1"/>
    </source>
</evidence>
<dbReference type="HOGENOM" id="CLU_034346_3_1_10"/>
<keyword evidence="4 8" id="KW-0378">Hydrolase</keyword>
<dbReference type="Proteomes" id="UP000001208">
    <property type="component" value="Chromosome"/>
</dbReference>
<keyword evidence="9" id="KW-1185">Reference proteome</keyword>
<dbReference type="GO" id="GO:0008236">
    <property type="term" value="F:serine-type peptidase activity"/>
    <property type="evidence" value="ECO:0007669"/>
    <property type="project" value="UniProtKB-KW"/>
</dbReference>
<dbReference type="PANTHER" id="PTHR30237:SF2">
    <property type="entry name" value="MUREIN TETRAPEPTIDE CARBOXYPEPTIDASE"/>
    <property type="match status" value="1"/>
</dbReference>
<evidence type="ECO:0000256" key="3">
    <source>
        <dbReference type="ARBA" id="ARBA00022670"/>
    </source>
</evidence>
<dbReference type="GO" id="GO:0106415">
    <property type="term" value="F:muramoyltetrapeptide carboxypeptidase activity"/>
    <property type="evidence" value="ECO:0007669"/>
    <property type="project" value="UniProtKB-EC"/>
</dbReference>
<dbReference type="OrthoDB" id="9807329at2"/>
<dbReference type="eggNOG" id="COG1619">
    <property type="taxonomic scope" value="Bacteria"/>
</dbReference>
<dbReference type="SUPFAM" id="SSF52317">
    <property type="entry name" value="Class I glutamine amidotransferase-like"/>
    <property type="match status" value="1"/>
</dbReference>
<dbReference type="InterPro" id="IPR027478">
    <property type="entry name" value="LdcA_N"/>
</dbReference>
<dbReference type="GO" id="GO:0006508">
    <property type="term" value="P:proteolysis"/>
    <property type="evidence" value="ECO:0007669"/>
    <property type="project" value="UniProtKB-KW"/>
</dbReference>
<dbReference type="InterPro" id="IPR040921">
    <property type="entry name" value="Peptidase_S66C"/>
</dbReference>
<evidence type="ECO:0000256" key="2">
    <source>
        <dbReference type="ARBA" id="ARBA00022645"/>
    </source>
</evidence>
<comment type="similarity">
    <text evidence="1">Belongs to the peptidase S66 family.</text>
</comment>
<dbReference type="InterPro" id="IPR003507">
    <property type="entry name" value="S66_fam"/>
</dbReference>
<dbReference type="Gene3D" id="3.40.50.10740">
    <property type="entry name" value="Class I glutamine amidotransferase-like"/>
    <property type="match status" value="1"/>
</dbReference>
<dbReference type="PIRSF" id="PIRSF028757">
    <property type="entry name" value="LD-carboxypeptidase"/>
    <property type="match status" value="1"/>
</dbReference>
<gene>
    <name evidence="8" type="ordered locus">Ctha_0479</name>
</gene>
<reference evidence="8 9" key="1">
    <citation type="submission" date="2008-06" db="EMBL/GenBank/DDBJ databases">
        <title>Complete sequence of Chloroherpeton thalassium ATCC 35110.</title>
        <authorList>
            <consortium name="US DOE Joint Genome Institute"/>
            <person name="Lucas S."/>
            <person name="Copeland A."/>
            <person name="Lapidus A."/>
            <person name="Glavina del Rio T."/>
            <person name="Dalin E."/>
            <person name="Tice H."/>
            <person name="Bruce D."/>
            <person name="Goodwin L."/>
            <person name="Pitluck S."/>
            <person name="Schmutz J."/>
            <person name="Larimer F."/>
            <person name="Land M."/>
            <person name="Hauser L."/>
            <person name="Kyrpides N."/>
            <person name="Mikhailova N."/>
            <person name="Liu Z."/>
            <person name="Li T."/>
            <person name="Zhao F."/>
            <person name="Overmann J."/>
            <person name="Bryant D.A."/>
            <person name="Richardson P."/>
        </authorList>
    </citation>
    <scope>NUCLEOTIDE SEQUENCE [LARGE SCALE GENOMIC DNA]</scope>
    <source>
        <strain evidence="9">ATCC 35110 / GB-78</strain>
    </source>
</reference>
<evidence type="ECO:0000259" key="6">
    <source>
        <dbReference type="Pfam" id="PF02016"/>
    </source>
</evidence>
<evidence type="ECO:0000259" key="7">
    <source>
        <dbReference type="Pfam" id="PF17676"/>
    </source>
</evidence>
<dbReference type="Gene3D" id="3.50.30.60">
    <property type="entry name" value="LD-carboxypeptidase A C-terminal domain-like"/>
    <property type="match status" value="1"/>
</dbReference>
<protein>
    <submittedName>
        <fullName evidence="8">Muramoyltetrapeptide carboxypeptidase</fullName>
        <ecNumber evidence="8">3.4.17.13</ecNumber>
    </submittedName>
</protein>
<dbReference type="STRING" id="517418.Ctha_0479"/>
<dbReference type="Pfam" id="PF02016">
    <property type="entry name" value="Peptidase_S66"/>
    <property type="match status" value="1"/>
</dbReference>
<sequence>MVLKPKRLAPGDVIGLVAPASPIENVEKIEQAAHYLESQGYWVKYGAHIRKAYGYLAGTDEERAEDLNRMFADPDVTAIFCLRGGYGSPRILKLLDYDLIARNPKILAGYSDITALSLAIFAKTGLITFSAPMLTTDFANTDVYAFEAFWKMITIPDVFGHIENHPLHERKPLKEGIAIGRLFGGNLSLCSVLVGTEFMPKLDDAIFFAEDIGEEPYRVDRLLSQLENANILAHLSGLIFGQFTNAIPKHELSLTMEDVFARYVAPLKENASAMSGLSYGHVKHKHVLPVGAKAKLGVAAAGCELEILESVVS</sequence>
<proteinExistence type="inferred from homology"/>
<dbReference type="SUPFAM" id="SSF141986">
    <property type="entry name" value="LD-carboxypeptidase A C-terminal domain-like"/>
    <property type="match status" value="1"/>
</dbReference>
<feature type="domain" description="LD-carboxypeptidase N-terminal" evidence="6">
    <location>
        <begin position="14"/>
        <end position="130"/>
    </location>
</feature>
<evidence type="ECO:0000256" key="1">
    <source>
        <dbReference type="ARBA" id="ARBA00010233"/>
    </source>
</evidence>
<organism evidence="8 9">
    <name type="scientific">Chloroherpeton thalassium (strain ATCC 35110 / GB-78)</name>
    <dbReference type="NCBI Taxonomy" id="517418"/>
    <lineage>
        <taxon>Bacteria</taxon>
        <taxon>Pseudomonadati</taxon>
        <taxon>Chlorobiota</taxon>
        <taxon>Chlorobiia</taxon>
        <taxon>Chlorobiales</taxon>
        <taxon>Chloroherpetonaceae</taxon>
        <taxon>Chloroherpeton</taxon>
    </lineage>
</organism>
<evidence type="ECO:0000256" key="4">
    <source>
        <dbReference type="ARBA" id="ARBA00022801"/>
    </source>
</evidence>
<dbReference type="MEROPS" id="S66.001"/>
<dbReference type="EMBL" id="CP001100">
    <property type="protein sequence ID" value="ACF12950.1"/>
    <property type="molecule type" value="Genomic_DNA"/>
</dbReference>
<keyword evidence="3" id="KW-0645">Protease</keyword>
<dbReference type="InterPro" id="IPR040449">
    <property type="entry name" value="Peptidase_S66_N"/>
</dbReference>
<accession>B3QUP4</accession>
<keyword evidence="2 8" id="KW-0121">Carboxypeptidase</keyword>
<keyword evidence="5" id="KW-0720">Serine protease</keyword>
<dbReference type="KEGG" id="cts:Ctha_0479"/>
<dbReference type="CDD" id="cd07025">
    <property type="entry name" value="Peptidase_S66"/>
    <property type="match status" value="1"/>
</dbReference>
<dbReference type="EC" id="3.4.17.13" evidence="8"/>